<comment type="similarity">
    <text evidence="1">In the N-terminal section; belongs to the LXG family.</text>
</comment>
<feature type="domain" description="LXG" evidence="2">
    <location>
        <begin position="8"/>
        <end position="241"/>
    </location>
</feature>
<protein>
    <recommendedName>
        <fullName evidence="2">LXG domain-containing protein</fullName>
    </recommendedName>
</protein>
<proteinExistence type="inferred from homology"/>
<evidence type="ECO:0000259" key="2">
    <source>
        <dbReference type="PROSITE" id="PS51756"/>
    </source>
</evidence>
<gene>
    <name evidence="3" type="ORF">D7I46_01195</name>
</gene>
<organism evidence="3 4">
    <name type="scientific">Lactococcus allomyrinae</name>
    <dbReference type="NCBI Taxonomy" id="2419773"/>
    <lineage>
        <taxon>Bacteria</taxon>
        <taxon>Bacillati</taxon>
        <taxon>Bacillota</taxon>
        <taxon>Bacilli</taxon>
        <taxon>Lactobacillales</taxon>
        <taxon>Streptococcaceae</taxon>
        <taxon>Lactococcus</taxon>
    </lineage>
</organism>
<evidence type="ECO:0000313" key="3">
    <source>
        <dbReference type="EMBL" id="AYF99819.1"/>
    </source>
</evidence>
<evidence type="ECO:0000313" key="4">
    <source>
        <dbReference type="Proteomes" id="UP000269374"/>
    </source>
</evidence>
<dbReference type="RefSeq" id="WP_120771208.1">
    <property type="nucleotide sequence ID" value="NZ_CP032627.1"/>
</dbReference>
<dbReference type="PROSITE" id="PS51756">
    <property type="entry name" value="LXG"/>
    <property type="match status" value="1"/>
</dbReference>
<evidence type="ECO:0000256" key="1">
    <source>
        <dbReference type="ARBA" id="ARBA00034117"/>
    </source>
</evidence>
<accession>A0A387BG54</accession>
<name>A0A387BG54_9LACT</name>
<dbReference type="Proteomes" id="UP000269374">
    <property type="component" value="Chromosome"/>
</dbReference>
<sequence length="510" mass="56771">MGLKYNKNDGQLFISAMNHNVSSANEIVSRLKDGSDHLISMVNGGSAQLSGKAYNAVGTLFTSLVQPVLSKLESATEDIKNDIQVFQAQSSAFNAFNDTIYDEDRLNQLKEIKQQQQATVVAQIGMFNSTLLGDLAKNVAEALFYEGKRLENVAEHYANEIREIDDKLRILHEFSSSTSHLFQDSLTVFQSAMQGVKALNQGRFDSNGNFSIPNNSSMDWYKTLTNQKLDSALVSDDEAEREELLKGLDVKGLTDKDRDKYESSVSDILKTLQKQGWTKEGLEAYLKTLATINSNSHSAGDVFPIDSLIENAQLMKFLLDNASHLDVSKYVEKGWEWEKTNTYYFINGEPNFVLTQLGAYLPNFKVTKQASPEEMASVSKVVEDKVVAPGESQALLIADTILEESELLKITDSEVFIKALGGKTYTENTNFVYNFSSETKGYSAAKKEFDSMNLSNVRIYNQGTDKETIVGKLSNGDTVNLHTSSSKNIGEPPSIEIYDPITKKKIKIRF</sequence>
<dbReference type="OrthoDB" id="4977150at2"/>
<dbReference type="KEGG" id="lact:D7I46_01195"/>
<dbReference type="InterPro" id="IPR006829">
    <property type="entry name" value="LXG_dom"/>
</dbReference>
<reference evidence="3 4" key="1">
    <citation type="submission" date="2018-09" db="EMBL/GenBank/DDBJ databases">
        <title>Genome sequencing of strain 1JSPR-7.</title>
        <authorList>
            <person name="Heo J."/>
            <person name="Kim S.-J."/>
            <person name="Kwon S.-W."/>
        </authorList>
    </citation>
    <scope>NUCLEOTIDE SEQUENCE [LARGE SCALE GENOMIC DNA]</scope>
    <source>
        <strain evidence="3 4">1JSPR-7</strain>
    </source>
</reference>
<keyword evidence="4" id="KW-1185">Reference proteome</keyword>
<dbReference type="AlphaFoldDB" id="A0A387BG54"/>
<dbReference type="EMBL" id="CP032627">
    <property type="protein sequence ID" value="AYF99819.1"/>
    <property type="molecule type" value="Genomic_DNA"/>
</dbReference>